<evidence type="ECO:0000259" key="4">
    <source>
        <dbReference type="Pfam" id="PF00710"/>
    </source>
</evidence>
<comment type="caution">
    <text evidence="6">The sequence shown here is derived from an EMBL/GenBank/DDBJ whole genome shotgun (WGS) entry which is preliminary data.</text>
</comment>
<proteinExistence type="inferred from homology"/>
<dbReference type="InterPro" id="IPR027473">
    <property type="entry name" value="L-asparaginase_C"/>
</dbReference>
<name>A0ABU5CML4_9BACI</name>
<evidence type="ECO:0000313" key="7">
    <source>
        <dbReference type="Proteomes" id="UP001275315"/>
    </source>
</evidence>
<comment type="similarity">
    <text evidence="1 3">Belongs to the asparaginase 1 family.</text>
</comment>
<dbReference type="SUPFAM" id="SSF53774">
    <property type="entry name" value="Glutaminase/Asparaginase"/>
    <property type="match status" value="1"/>
</dbReference>
<dbReference type="Proteomes" id="UP001275315">
    <property type="component" value="Unassembled WGS sequence"/>
</dbReference>
<sequence length="293" mass="32495">MTVFQKLQHLAHIEVIDIDHISSTQLTEKHWIHLAKTVEYYLNQQNFDGVVITHGTSTLEETAYFLHLTVRSKKPVVLVGAQRPYTALSSDTPLNLMQAVTVATSSSSYSNGVLVVANDQISSAREVTKEHTYRLGTFQNGEFGFLGVIDGGLNVQFYRKPTRKHTVNSNFHANQLQKLPKVAIVYSHVDAGGDIIQFITRSKQYAGIVVAGVGAGRFSKQEETALLAARKNGIHVVRSSRGGNGRVVPIAAYQQNNFISGDNLTPQKARILLMLALTKTNKLSEIQYYFDTY</sequence>
<gene>
    <name evidence="6" type="ORF">RWD45_02050</name>
</gene>
<dbReference type="InterPro" id="IPR040919">
    <property type="entry name" value="Asparaginase_C"/>
</dbReference>
<dbReference type="InterPro" id="IPR004550">
    <property type="entry name" value="AsnASE_II"/>
</dbReference>
<evidence type="ECO:0000256" key="2">
    <source>
        <dbReference type="ARBA" id="ARBA00022801"/>
    </source>
</evidence>
<accession>A0ABU5CML4</accession>
<feature type="domain" description="L-asparaginase N-terminal" evidence="4">
    <location>
        <begin position="4"/>
        <end position="161"/>
    </location>
</feature>
<dbReference type="InterPro" id="IPR036152">
    <property type="entry name" value="Asp/glu_Ase-like_sf"/>
</dbReference>
<dbReference type="EMBL" id="JAWDIQ010000001">
    <property type="protein sequence ID" value="MDY0407612.1"/>
    <property type="molecule type" value="Genomic_DNA"/>
</dbReference>
<dbReference type="Pfam" id="PF17763">
    <property type="entry name" value="Asparaginase_C"/>
    <property type="match status" value="1"/>
</dbReference>
<dbReference type="InterPro" id="IPR027474">
    <property type="entry name" value="L-asparaginase_N"/>
</dbReference>
<dbReference type="PIRSF" id="PIRSF001220">
    <property type="entry name" value="L-ASNase_gatD"/>
    <property type="match status" value="1"/>
</dbReference>
<dbReference type="InterPro" id="IPR006034">
    <property type="entry name" value="Asparaginase/glutaminase-like"/>
</dbReference>
<dbReference type="NCBIfam" id="TIGR00520">
    <property type="entry name" value="asnASE_II"/>
    <property type="match status" value="1"/>
</dbReference>
<dbReference type="RefSeq" id="WP_320378413.1">
    <property type="nucleotide sequence ID" value="NZ_JAWDIQ010000001.1"/>
</dbReference>
<dbReference type="InterPro" id="IPR037152">
    <property type="entry name" value="L-asparaginase_N_sf"/>
</dbReference>
<dbReference type="PROSITE" id="PS51732">
    <property type="entry name" value="ASN_GLN_ASE_3"/>
    <property type="match status" value="1"/>
</dbReference>
<dbReference type="PIRSF" id="PIRSF500176">
    <property type="entry name" value="L_ASNase"/>
    <property type="match status" value="1"/>
</dbReference>
<dbReference type="PANTHER" id="PTHR11707:SF28">
    <property type="entry name" value="60 KDA LYSOPHOSPHOLIPASE"/>
    <property type="match status" value="1"/>
</dbReference>
<dbReference type="SMART" id="SM00870">
    <property type="entry name" value="Asparaginase"/>
    <property type="match status" value="1"/>
</dbReference>
<evidence type="ECO:0000313" key="6">
    <source>
        <dbReference type="EMBL" id="MDY0407612.1"/>
    </source>
</evidence>
<protein>
    <submittedName>
        <fullName evidence="6">Asparaginase</fullName>
    </submittedName>
</protein>
<keyword evidence="7" id="KW-1185">Reference proteome</keyword>
<dbReference type="CDD" id="cd08964">
    <property type="entry name" value="L-asparaginase_II"/>
    <property type="match status" value="1"/>
</dbReference>
<dbReference type="Pfam" id="PF00710">
    <property type="entry name" value="Asparaginase"/>
    <property type="match status" value="1"/>
</dbReference>
<dbReference type="Gene3D" id="3.40.50.1170">
    <property type="entry name" value="L-asparaginase, N-terminal domain"/>
    <property type="match status" value="1"/>
</dbReference>
<feature type="domain" description="Asparaginase/glutaminase C-terminal" evidence="5">
    <location>
        <begin position="181"/>
        <end position="290"/>
    </location>
</feature>
<evidence type="ECO:0000256" key="3">
    <source>
        <dbReference type="RuleBase" id="RU004456"/>
    </source>
</evidence>
<keyword evidence="2" id="KW-0378">Hydrolase</keyword>
<dbReference type="Gene3D" id="3.40.50.40">
    <property type="match status" value="1"/>
</dbReference>
<evidence type="ECO:0000259" key="5">
    <source>
        <dbReference type="Pfam" id="PF17763"/>
    </source>
</evidence>
<organism evidence="6 7">
    <name type="scientific">Paracerasibacillus soli</name>
    <dbReference type="NCBI Taxonomy" id="480284"/>
    <lineage>
        <taxon>Bacteria</taxon>
        <taxon>Bacillati</taxon>
        <taxon>Bacillota</taxon>
        <taxon>Bacilli</taxon>
        <taxon>Bacillales</taxon>
        <taxon>Bacillaceae</taxon>
        <taxon>Paracerasibacillus</taxon>
    </lineage>
</organism>
<dbReference type="PRINTS" id="PR00139">
    <property type="entry name" value="ASNGLNASE"/>
</dbReference>
<evidence type="ECO:0000256" key="1">
    <source>
        <dbReference type="ARBA" id="ARBA00010518"/>
    </source>
</evidence>
<reference evidence="6 7" key="1">
    <citation type="submission" date="2023-10" db="EMBL/GenBank/DDBJ databases">
        <title>Virgibacillus soli CC-YMP-6 genome.</title>
        <authorList>
            <person name="Miliotis G."/>
            <person name="Sengupta P."/>
            <person name="Hameed A."/>
            <person name="Chuvochina M."/>
            <person name="Mcdonagh F."/>
            <person name="Simpson A.C."/>
            <person name="Singh N.K."/>
            <person name="Rekha P.D."/>
            <person name="Raman K."/>
            <person name="Hugenholtz P."/>
            <person name="Venkateswaran K."/>
        </authorList>
    </citation>
    <scope>NUCLEOTIDE SEQUENCE [LARGE SCALE GENOMIC DNA]</scope>
    <source>
        <strain evidence="6 7">CC-YMP-6</strain>
    </source>
</reference>
<dbReference type="PANTHER" id="PTHR11707">
    <property type="entry name" value="L-ASPARAGINASE"/>
    <property type="match status" value="1"/>
</dbReference>